<organism evidence="2 3">
    <name type="scientific">Allocoleopsis franciscana PCC 7113</name>
    <dbReference type="NCBI Taxonomy" id="1173027"/>
    <lineage>
        <taxon>Bacteria</taxon>
        <taxon>Bacillati</taxon>
        <taxon>Cyanobacteriota</taxon>
        <taxon>Cyanophyceae</taxon>
        <taxon>Coleofasciculales</taxon>
        <taxon>Coleofasciculaceae</taxon>
        <taxon>Allocoleopsis</taxon>
        <taxon>Allocoleopsis franciscana</taxon>
    </lineage>
</organism>
<keyword evidence="3" id="KW-1185">Reference proteome</keyword>
<evidence type="ECO:0000256" key="1">
    <source>
        <dbReference type="SAM" id="Phobius"/>
    </source>
</evidence>
<dbReference type="PATRIC" id="fig|1173027.3.peg.2172"/>
<dbReference type="RefSeq" id="WP_015181960.1">
    <property type="nucleotide sequence ID" value="NC_019738.1"/>
</dbReference>
<dbReference type="KEGG" id="mic:Mic7113_1959"/>
<dbReference type="STRING" id="1173027.Mic7113_1959"/>
<sequence length="125" mass="13853">MADIQFEIQGQDAVEATEELFSISGLSGSWETEGGAGKEGTLITIGTIVAIVGGTVAIAEQIRKWYKEYKQGKSGKKIEKVLIQGRNGRRLLLENATLEQIKQILDDQWSRKREDAPPRPQARRG</sequence>
<evidence type="ECO:0000313" key="3">
    <source>
        <dbReference type="Proteomes" id="UP000010471"/>
    </source>
</evidence>
<gene>
    <name evidence="2" type="ORF">Mic7113_1959</name>
</gene>
<dbReference type="AlphaFoldDB" id="K9WC42"/>
<reference evidence="2 3" key="1">
    <citation type="submission" date="2012-06" db="EMBL/GenBank/DDBJ databases">
        <title>Finished chromosome of genome of Microcoleus sp. PCC 7113.</title>
        <authorList>
            <consortium name="US DOE Joint Genome Institute"/>
            <person name="Gugger M."/>
            <person name="Coursin T."/>
            <person name="Rippka R."/>
            <person name="Tandeau De Marsac N."/>
            <person name="Huntemann M."/>
            <person name="Wei C.-L."/>
            <person name="Han J."/>
            <person name="Detter J.C."/>
            <person name="Han C."/>
            <person name="Tapia R."/>
            <person name="Chen A."/>
            <person name="Kyrpides N."/>
            <person name="Mavromatis K."/>
            <person name="Markowitz V."/>
            <person name="Szeto E."/>
            <person name="Ivanova N."/>
            <person name="Pagani I."/>
            <person name="Pati A."/>
            <person name="Goodwin L."/>
            <person name="Nordberg H.P."/>
            <person name="Cantor M.N."/>
            <person name="Hua S.X."/>
            <person name="Woyke T."/>
            <person name="Kerfeld C.A."/>
        </authorList>
    </citation>
    <scope>NUCLEOTIDE SEQUENCE [LARGE SCALE GENOMIC DNA]</scope>
    <source>
        <strain evidence="2 3">PCC 7113</strain>
    </source>
</reference>
<accession>K9WC42</accession>
<feature type="transmembrane region" description="Helical" evidence="1">
    <location>
        <begin position="40"/>
        <end position="59"/>
    </location>
</feature>
<keyword evidence="1" id="KW-0812">Transmembrane</keyword>
<dbReference type="Proteomes" id="UP000010471">
    <property type="component" value="Chromosome"/>
</dbReference>
<protein>
    <submittedName>
        <fullName evidence="2">Uncharacterized protein</fullName>
    </submittedName>
</protein>
<evidence type="ECO:0000313" key="2">
    <source>
        <dbReference type="EMBL" id="AFZ17808.1"/>
    </source>
</evidence>
<keyword evidence="1" id="KW-0472">Membrane</keyword>
<keyword evidence="1" id="KW-1133">Transmembrane helix</keyword>
<proteinExistence type="predicted"/>
<dbReference type="eggNOG" id="ENOG503306M">
    <property type="taxonomic scope" value="Bacteria"/>
</dbReference>
<dbReference type="HOGENOM" id="CLU_160642_0_0_3"/>
<name>K9WC42_9CYAN</name>
<dbReference type="EMBL" id="CP003630">
    <property type="protein sequence ID" value="AFZ17808.1"/>
    <property type="molecule type" value="Genomic_DNA"/>
</dbReference>